<dbReference type="AlphaFoldDB" id="A0A8H6HXZ9"/>
<evidence type="ECO:0000313" key="2">
    <source>
        <dbReference type="Proteomes" id="UP000521943"/>
    </source>
</evidence>
<keyword evidence="2" id="KW-1185">Reference proteome</keyword>
<dbReference type="Proteomes" id="UP000521943">
    <property type="component" value="Unassembled WGS sequence"/>
</dbReference>
<organism evidence="1 2">
    <name type="scientific">Ephemerocybe angulata</name>
    <dbReference type="NCBI Taxonomy" id="980116"/>
    <lineage>
        <taxon>Eukaryota</taxon>
        <taxon>Fungi</taxon>
        <taxon>Dikarya</taxon>
        <taxon>Basidiomycota</taxon>
        <taxon>Agaricomycotina</taxon>
        <taxon>Agaricomycetes</taxon>
        <taxon>Agaricomycetidae</taxon>
        <taxon>Agaricales</taxon>
        <taxon>Agaricineae</taxon>
        <taxon>Psathyrellaceae</taxon>
        <taxon>Ephemerocybe</taxon>
    </lineage>
</organism>
<dbReference type="OrthoDB" id="9991317at2759"/>
<dbReference type="EMBL" id="JACGCI010000032">
    <property type="protein sequence ID" value="KAF6754991.1"/>
    <property type="molecule type" value="Genomic_DNA"/>
</dbReference>
<sequence>MWSIGDRHAPQVAPDFYQYLWKDSHEDSVPRSGGFDGTNSAYALHHAIQELRLRLDSNSEQALLAWVPYVHFGY</sequence>
<comment type="caution">
    <text evidence="1">The sequence shown here is derived from an EMBL/GenBank/DDBJ whole genome shotgun (WGS) entry which is preliminary data.</text>
</comment>
<gene>
    <name evidence="1" type="ORF">DFP72DRAFT_812110</name>
</gene>
<accession>A0A8H6HXZ9</accession>
<reference evidence="1 2" key="1">
    <citation type="submission" date="2020-07" db="EMBL/GenBank/DDBJ databases">
        <title>Comparative genomics of pyrophilous fungi reveals a link between fire events and developmental genes.</title>
        <authorList>
            <consortium name="DOE Joint Genome Institute"/>
            <person name="Steindorff A.S."/>
            <person name="Carver A."/>
            <person name="Calhoun S."/>
            <person name="Stillman K."/>
            <person name="Liu H."/>
            <person name="Lipzen A."/>
            <person name="Pangilinan J."/>
            <person name="Labutti K."/>
            <person name="Bruns T.D."/>
            <person name="Grigoriev I.V."/>
        </authorList>
    </citation>
    <scope>NUCLEOTIDE SEQUENCE [LARGE SCALE GENOMIC DNA]</scope>
    <source>
        <strain evidence="1 2">CBS 144469</strain>
    </source>
</reference>
<protein>
    <submittedName>
        <fullName evidence="1">Uncharacterized protein</fullName>
    </submittedName>
</protein>
<name>A0A8H6HXZ9_9AGAR</name>
<proteinExistence type="predicted"/>
<evidence type="ECO:0000313" key="1">
    <source>
        <dbReference type="EMBL" id="KAF6754991.1"/>
    </source>
</evidence>